<dbReference type="RefSeq" id="WP_187430537.1">
    <property type="nucleotide sequence ID" value="NZ_CP143423.1"/>
</dbReference>
<organism evidence="1 2">
    <name type="scientific">Roseobacter fucihabitans</name>
    <dbReference type="NCBI Taxonomy" id="1537242"/>
    <lineage>
        <taxon>Bacteria</taxon>
        <taxon>Pseudomonadati</taxon>
        <taxon>Pseudomonadota</taxon>
        <taxon>Alphaproteobacteria</taxon>
        <taxon>Rhodobacterales</taxon>
        <taxon>Roseobacteraceae</taxon>
        <taxon>Roseobacter</taxon>
    </lineage>
</organism>
<reference evidence="1 2" key="1">
    <citation type="submission" date="2015-07" db="EMBL/GenBank/DDBJ databases">
        <authorList>
            <person name="Voget S."/>
            <person name="Dogs M."/>
            <person name="Brinkhoff T.H."/>
            <person name="Daniel R."/>
        </authorList>
    </citation>
    <scope>NUCLEOTIDE SEQUENCE [LARGE SCALE GENOMIC DNA]</scope>
    <source>
        <strain evidence="1 2">B14</strain>
    </source>
</reference>
<name>A0ABZ2BX26_9RHOB</name>
<dbReference type="EMBL" id="CP143423">
    <property type="protein sequence ID" value="WVX50569.1"/>
    <property type="molecule type" value="Genomic_DNA"/>
</dbReference>
<keyword evidence="2" id="KW-1185">Reference proteome</keyword>
<gene>
    <name evidence="1" type="ORF">ROLI_036670</name>
</gene>
<evidence type="ECO:0000313" key="1">
    <source>
        <dbReference type="EMBL" id="WVX50569.1"/>
    </source>
</evidence>
<accession>A0ABZ2BX26</accession>
<evidence type="ECO:0000313" key="2">
    <source>
        <dbReference type="Proteomes" id="UP001318682"/>
    </source>
</evidence>
<sequence>MFRPIRSLILIGVAFVAGVFFEQATHRQACIDRGGDMSEGICLGAEE</sequence>
<protein>
    <submittedName>
        <fullName evidence="1">Uncharacterized protein</fullName>
    </submittedName>
</protein>
<reference evidence="2" key="2">
    <citation type="submission" date="2024-01" db="EMBL/GenBank/DDBJ databases">
        <title>Roseobacter fucihabitans sp. nov., isolated from the brown alga Fucus spiralis.</title>
        <authorList>
            <person name="Hahnke S."/>
            <person name="Berger M."/>
            <person name="Schlingloff A."/>
            <person name="Athale I."/>
            <person name="Neumann-Schaal M."/>
            <person name="Adenaya A."/>
            <person name="Poehlein A."/>
            <person name="Daniel R."/>
            <person name="Pertersen J."/>
            <person name="Brinkhoff T."/>
        </authorList>
    </citation>
    <scope>NUCLEOTIDE SEQUENCE [LARGE SCALE GENOMIC DNA]</scope>
    <source>
        <strain evidence="2">B14</strain>
    </source>
</reference>
<dbReference type="Proteomes" id="UP001318682">
    <property type="component" value="Chromosome"/>
</dbReference>
<proteinExistence type="predicted"/>